<evidence type="ECO:0000256" key="1">
    <source>
        <dbReference type="SAM" id="MobiDB-lite"/>
    </source>
</evidence>
<keyword evidence="3" id="KW-1185">Reference proteome</keyword>
<comment type="caution">
    <text evidence="2">The sequence shown here is derived from an EMBL/GenBank/DDBJ whole genome shotgun (WGS) entry which is preliminary data.</text>
</comment>
<protein>
    <submittedName>
        <fullName evidence="2">Uncharacterized protein</fullName>
    </submittedName>
</protein>
<feature type="region of interest" description="Disordered" evidence="1">
    <location>
        <begin position="90"/>
        <end position="161"/>
    </location>
</feature>
<name>A0A8T2MQT0_9TELE</name>
<dbReference type="Proteomes" id="UP000824540">
    <property type="component" value="Unassembled WGS sequence"/>
</dbReference>
<evidence type="ECO:0000313" key="3">
    <source>
        <dbReference type="Proteomes" id="UP000824540"/>
    </source>
</evidence>
<organism evidence="2 3">
    <name type="scientific">Albula glossodonta</name>
    <name type="common">roundjaw bonefish</name>
    <dbReference type="NCBI Taxonomy" id="121402"/>
    <lineage>
        <taxon>Eukaryota</taxon>
        <taxon>Metazoa</taxon>
        <taxon>Chordata</taxon>
        <taxon>Craniata</taxon>
        <taxon>Vertebrata</taxon>
        <taxon>Euteleostomi</taxon>
        <taxon>Actinopterygii</taxon>
        <taxon>Neopterygii</taxon>
        <taxon>Teleostei</taxon>
        <taxon>Albuliformes</taxon>
        <taxon>Albulidae</taxon>
        <taxon>Albula</taxon>
    </lineage>
</organism>
<sequence length="161" mass="17481">MIWDGRHGSGGESAVPLTLAEYLRRQLRRLGSVRPRSLRRKPEGEEVSKVTDFQSVAEVTDCQSVAMCICPFLLSSRKTCSYLIHATDTTASVAPSGNKPPLGGPLSGKGPKWPGLKAMSKTQDTKPLKQSFHLWQESPQSPPAHEDADSRSDLSAASHTI</sequence>
<accession>A0A8T2MQT0</accession>
<reference evidence="2" key="1">
    <citation type="thesis" date="2021" institute="BYU ScholarsArchive" country="Provo, UT, USA">
        <title>Applications of and Algorithms for Genome Assembly and Genomic Analyses with an Emphasis on Marine Teleosts.</title>
        <authorList>
            <person name="Pickett B.D."/>
        </authorList>
    </citation>
    <scope>NUCLEOTIDE SEQUENCE</scope>
    <source>
        <strain evidence="2">HI-2016</strain>
    </source>
</reference>
<dbReference type="AlphaFoldDB" id="A0A8T2MQT0"/>
<evidence type="ECO:0000313" key="2">
    <source>
        <dbReference type="EMBL" id="KAG9330474.1"/>
    </source>
</evidence>
<feature type="compositionally biased region" description="Low complexity" evidence="1">
    <location>
        <begin position="108"/>
        <end position="117"/>
    </location>
</feature>
<dbReference type="EMBL" id="JAFBMS010000584">
    <property type="protein sequence ID" value="KAG9330474.1"/>
    <property type="molecule type" value="Genomic_DNA"/>
</dbReference>
<proteinExistence type="predicted"/>
<gene>
    <name evidence="2" type="ORF">JZ751_024271</name>
</gene>